<reference evidence="1" key="2">
    <citation type="journal article" date="2024" name="Plant">
        <title>Genomic evolution and insights into agronomic trait innovations of Sesamum species.</title>
        <authorList>
            <person name="Miao H."/>
            <person name="Wang L."/>
            <person name="Qu L."/>
            <person name="Liu H."/>
            <person name="Sun Y."/>
            <person name="Le M."/>
            <person name="Wang Q."/>
            <person name="Wei S."/>
            <person name="Zheng Y."/>
            <person name="Lin W."/>
            <person name="Duan Y."/>
            <person name="Cao H."/>
            <person name="Xiong S."/>
            <person name="Wang X."/>
            <person name="Wei L."/>
            <person name="Li C."/>
            <person name="Ma Q."/>
            <person name="Ju M."/>
            <person name="Zhao R."/>
            <person name="Li G."/>
            <person name="Mu C."/>
            <person name="Tian Q."/>
            <person name="Mei H."/>
            <person name="Zhang T."/>
            <person name="Gao T."/>
            <person name="Zhang H."/>
        </authorList>
    </citation>
    <scope>NUCLEOTIDE SEQUENCE</scope>
    <source>
        <tissue evidence="1">Leaf</tissue>
    </source>
</reference>
<protein>
    <submittedName>
        <fullName evidence="1">Uncharacterized protein</fullName>
    </submittedName>
</protein>
<reference evidence="1" key="1">
    <citation type="submission" date="2020-06" db="EMBL/GenBank/DDBJ databases">
        <authorList>
            <person name="Li T."/>
            <person name="Hu X."/>
            <person name="Zhang T."/>
            <person name="Song X."/>
            <person name="Zhang H."/>
            <person name="Dai N."/>
            <person name="Sheng W."/>
            <person name="Hou X."/>
            <person name="Wei L."/>
        </authorList>
    </citation>
    <scope>NUCLEOTIDE SEQUENCE</scope>
    <source>
        <strain evidence="1">KEN8</strain>
        <tissue evidence="1">Leaf</tissue>
    </source>
</reference>
<name>A0AAW2L198_9LAMI</name>
<sequence>MDDGSSVYLHCIQILSFTEKLEDLTVVIENDIYIDVFLQSLTPVYDPFLVNFNMIRLEKFSRKLINILVQFKIMIKISKPVIMLGEDSTSKNGKSTQDWKKKKRKAIGPTPTTKLVVKVSMLPKGKRWWFLKPARSSSGAHIYNDLRVMVRNRRLSIGKVDLWLENGKTIASEAVELVH</sequence>
<comment type="caution">
    <text evidence="1">The sequence shown here is derived from an EMBL/GenBank/DDBJ whole genome shotgun (WGS) entry which is preliminary data.</text>
</comment>
<gene>
    <name evidence="1" type="ORF">Scaly_2916700</name>
</gene>
<accession>A0AAW2L198</accession>
<proteinExistence type="predicted"/>
<organism evidence="1">
    <name type="scientific">Sesamum calycinum</name>
    <dbReference type="NCBI Taxonomy" id="2727403"/>
    <lineage>
        <taxon>Eukaryota</taxon>
        <taxon>Viridiplantae</taxon>
        <taxon>Streptophyta</taxon>
        <taxon>Embryophyta</taxon>
        <taxon>Tracheophyta</taxon>
        <taxon>Spermatophyta</taxon>
        <taxon>Magnoliopsida</taxon>
        <taxon>eudicotyledons</taxon>
        <taxon>Gunneridae</taxon>
        <taxon>Pentapetalae</taxon>
        <taxon>asterids</taxon>
        <taxon>lamiids</taxon>
        <taxon>Lamiales</taxon>
        <taxon>Pedaliaceae</taxon>
        <taxon>Sesamum</taxon>
    </lineage>
</organism>
<evidence type="ECO:0000313" key="1">
    <source>
        <dbReference type="EMBL" id="KAL0311693.1"/>
    </source>
</evidence>
<dbReference type="EMBL" id="JACGWM010000153">
    <property type="protein sequence ID" value="KAL0311693.1"/>
    <property type="molecule type" value="Genomic_DNA"/>
</dbReference>
<dbReference type="AlphaFoldDB" id="A0AAW2L198"/>